<keyword evidence="2" id="KW-1185">Reference proteome</keyword>
<sequence length="135" mass="15458">MSFQSLPTNITPIYRALIQLATNYSSFSPQHQVIHLCSAFAIIAEHLYIICNKTERIKIDYISSSITLFYQSPVCAAVTAQIEEASTIYSTSIAEFHSSTWLKVTSSLPVKQGRRRMKLRMLLWRDYMTLCWTIG</sequence>
<protein>
    <submittedName>
        <fullName evidence="1">Uncharacterized protein</fullName>
    </submittedName>
</protein>
<organism evidence="1 2">
    <name type="scientific">Collybia nuda</name>
    <dbReference type="NCBI Taxonomy" id="64659"/>
    <lineage>
        <taxon>Eukaryota</taxon>
        <taxon>Fungi</taxon>
        <taxon>Dikarya</taxon>
        <taxon>Basidiomycota</taxon>
        <taxon>Agaricomycotina</taxon>
        <taxon>Agaricomycetes</taxon>
        <taxon>Agaricomycetidae</taxon>
        <taxon>Agaricales</taxon>
        <taxon>Tricholomatineae</taxon>
        <taxon>Clitocybaceae</taxon>
        <taxon>Collybia</taxon>
    </lineage>
</organism>
<evidence type="ECO:0000313" key="1">
    <source>
        <dbReference type="EMBL" id="KAF9460893.1"/>
    </source>
</evidence>
<name>A0A9P5Y084_9AGAR</name>
<dbReference type="AlphaFoldDB" id="A0A9P5Y084"/>
<proteinExistence type="predicted"/>
<evidence type="ECO:0000313" key="2">
    <source>
        <dbReference type="Proteomes" id="UP000807353"/>
    </source>
</evidence>
<reference evidence="1" key="1">
    <citation type="submission" date="2020-11" db="EMBL/GenBank/DDBJ databases">
        <authorList>
            <consortium name="DOE Joint Genome Institute"/>
            <person name="Ahrendt S."/>
            <person name="Riley R."/>
            <person name="Andreopoulos W."/>
            <person name="Labutti K."/>
            <person name="Pangilinan J."/>
            <person name="Ruiz-Duenas F.J."/>
            <person name="Barrasa J.M."/>
            <person name="Sanchez-Garcia M."/>
            <person name="Camarero S."/>
            <person name="Miyauchi S."/>
            <person name="Serrano A."/>
            <person name="Linde D."/>
            <person name="Babiker R."/>
            <person name="Drula E."/>
            <person name="Ayuso-Fernandez I."/>
            <person name="Pacheco R."/>
            <person name="Padilla G."/>
            <person name="Ferreira P."/>
            <person name="Barriuso J."/>
            <person name="Kellner H."/>
            <person name="Castanera R."/>
            <person name="Alfaro M."/>
            <person name="Ramirez L."/>
            <person name="Pisabarro A.G."/>
            <person name="Kuo A."/>
            <person name="Tritt A."/>
            <person name="Lipzen A."/>
            <person name="He G."/>
            <person name="Yan M."/>
            <person name="Ng V."/>
            <person name="Cullen D."/>
            <person name="Martin F."/>
            <person name="Rosso M.-N."/>
            <person name="Henrissat B."/>
            <person name="Hibbett D."/>
            <person name="Martinez A.T."/>
            <person name="Grigoriev I.V."/>
        </authorList>
    </citation>
    <scope>NUCLEOTIDE SEQUENCE</scope>
    <source>
        <strain evidence="1">CBS 247.69</strain>
    </source>
</reference>
<comment type="caution">
    <text evidence="1">The sequence shown here is derived from an EMBL/GenBank/DDBJ whole genome shotgun (WGS) entry which is preliminary data.</text>
</comment>
<gene>
    <name evidence="1" type="ORF">BDZ94DRAFT_867557</name>
</gene>
<dbReference type="Proteomes" id="UP000807353">
    <property type="component" value="Unassembled WGS sequence"/>
</dbReference>
<accession>A0A9P5Y084</accession>
<dbReference type="EMBL" id="MU150292">
    <property type="protein sequence ID" value="KAF9460893.1"/>
    <property type="molecule type" value="Genomic_DNA"/>
</dbReference>